<dbReference type="PANTHER" id="PTHR34180:SF1">
    <property type="entry name" value="BETA-ALANYL-DOPAMINE_CARCININE HYDROLASE"/>
    <property type="match status" value="1"/>
</dbReference>
<dbReference type="Pfam" id="PF03417">
    <property type="entry name" value="AAT"/>
    <property type="match status" value="1"/>
</dbReference>
<proteinExistence type="predicted"/>
<feature type="domain" description="Peptidase C45 hydrolase" evidence="1">
    <location>
        <begin position="166"/>
        <end position="336"/>
    </location>
</feature>
<evidence type="ECO:0000313" key="3">
    <source>
        <dbReference type="Proteomes" id="UP000323521"/>
    </source>
</evidence>
<protein>
    <recommendedName>
        <fullName evidence="1">Peptidase C45 hydrolase domain-containing protein</fullName>
    </recommendedName>
</protein>
<sequence>MVKMKIIELIGSFAERGFQHGQLLQKEIHEFYETWIKVAQEGPNPPREKDLLEYAKMHLPYAQKFAPELIKEIEGIAQGADIDFEKVFFLNCYDEVSSYSPDVVAKGLKGCTSFAATGTGTFSGSTFIGQGWDMDSWYMPYIFHSKPTDHDKEIIGLIHPGLIGGSGLNDSGIAFVWNSLKPTDTRIGVPVNFIGRKVLQQNNLSGAIGMVISAYRANGLNYLIACPEAAVNVEATAQKYAVSYVHDVFSHANHYEASSLLGYEEYLPNIVPDTLVRSGRMRQLLEQYKGSIDLNVCKKLMCDHVNYPGSICRHYSPNSPWQTQSSIIYSPKDGLMLASNGRPCEVGFDEYHLEHKS</sequence>
<dbReference type="InterPro" id="IPR047794">
    <property type="entry name" value="C45_proenzyme-like"/>
</dbReference>
<accession>A0A3G1KVH6</accession>
<dbReference type="Proteomes" id="UP000323521">
    <property type="component" value="Chromosome"/>
</dbReference>
<dbReference type="RefSeq" id="WP_148135510.1">
    <property type="nucleotide sequence ID" value="NZ_CP017634.1"/>
</dbReference>
<keyword evidence="3" id="KW-1185">Reference proteome</keyword>
<dbReference type="KEGG" id="fwa:DCMF_16945"/>
<organism evidence="2 3">
    <name type="scientific">Formimonas warabiya</name>
    <dbReference type="NCBI Taxonomy" id="1761012"/>
    <lineage>
        <taxon>Bacteria</taxon>
        <taxon>Bacillati</taxon>
        <taxon>Bacillota</taxon>
        <taxon>Clostridia</taxon>
        <taxon>Eubacteriales</taxon>
        <taxon>Peptococcaceae</taxon>
        <taxon>Candidatus Formimonas</taxon>
    </lineage>
</organism>
<dbReference type="InterPro" id="IPR005079">
    <property type="entry name" value="Peptidase_C45_hydrolase"/>
</dbReference>
<reference evidence="2 3" key="1">
    <citation type="submission" date="2016-10" db="EMBL/GenBank/DDBJ databases">
        <title>Complete Genome Sequence of Peptococcaceae strain DCMF.</title>
        <authorList>
            <person name="Edwards R.J."/>
            <person name="Holland S.I."/>
            <person name="Deshpande N.P."/>
            <person name="Wong Y.K."/>
            <person name="Ertan H."/>
            <person name="Manefield M."/>
            <person name="Russell T.L."/>
            <person name="Lee M.J."/>
        </authorList>
    </citation>
    <scope>NUCLEOTIDE SEQUENCE [LARGE SCALE GENOMIC DNA]</scope>
    <source>
        <strain evidence="2 3">DCMF</strain>
    </source>
</reference>
<dbReference type="Gene3D" id="1.10.10.2120">
    <property type="match status" value="1"/>
</dbReference>
<dbReference type="AlphaFoldDB" id="A0A3G1KVH6"/>
<name>A0A3G1KVH6_FORW1</name>
<evidence type="ECO:0000313" key="2">
    <source>
        <dbReference type="EMBL" id="ATW26225.1"/>
    </source>
</evidence>
<dbReference type="InterPro" id="IPR047801">
    <property type="entry name" value="Peptidase_C45"/>
</dbReference>
<gene>
    <name evidence="2" type="ORF">DCMF_16945</name>
</gene>
<dbReference type="OrthoDB" id="8109453at2"/>
<dbReference type="EMBL" id="CP017634">
    <property type="protein sequence ID" value="ATW26225.1"/>
    <property type="molecule type" value="Genomic_DNA"/>
</dbReference>
<evidence type="ECO:0000259" key="1">
    <source>
        <dbReference type="Pfam" id="PF03417"/>
    </source>
</evidence>
<dbReference type="PANTHER" id="PTHR34180">
    <property type="entry name" value="PEPTIDASE C45"/>
    <property type="match status" value="1"/>
</dbReference>
<dbReference type="Gene3D" id="3.60.60.10">
    <property type="entry name" value="Penicillin V Acylase, Chain A"/>
    <property type="match status" value="1"/>
</dbReference>
<dbReference type="NCBIfam" id="NF040521">
    <property type="entry name" value="C45_proenzyme"/>
    <property type="match status" value="1"/>
</dbReference>